<protein>
    <submittedName>
        <fullName evidence="7">DUF423 domain-containing protein</fullName>
    </submittedName>
</protein>
<evidence type="ECO:0000313" key="8">
    <source>
        <dbReference type="Proteomes" id="UP001161389"/>
    </source>
</evidence>
<evidence type="ECO:0000313" key="7">
    <source>
        <dbReference type="EMBL" id="GLQ30549.1"/>
    </source>
</evidence>
<feature type="transmembrane region" description="Helical" evidence="6">
    <location>
        <begin position="93"/>
        <end position="114"/>
    </location>
</feature>
<keyword evidence="4 6" id="KW-1133">Transmembrane helix</keyword>
<feature type="transmembrane region" description="Helical" evidence="6">
    <location>
        <begin position="38"/>
        <end position="57"/>
    </location>
</feature>
<dbReference type="Proteomes" id="UP001161389">
    <property type="component" value="Unassembled WGS sequence"/>
</dbReference>
<gene>
    <name evidence="7" type="ORF">GCM10007876_10270</name>
</gene>
<feature type="transmembrane region" description="Helical" evidence="6">
    <location>
        <begin position="69"/>
        <end position="87"/>
    </location>
</feature>
<evidence type="ECO:0000256" key="6">
    <source>
        <dbReference type="SAM" id="Phobius"/>
    </source>
</evidence>
<keyword evidence="8" id="KW-1185">Reference proteome</keyword>
<reference evidence="7" key="2">
    <citation type="submission" date="2023-01" db="EMBL/GenBank/DDBJ databases">
        <title>Draft genome sequence of Litoribrevibacter albus strain NBRC 110071.</title>
        <authorList>
            <person name="Sun Q."/>
            <person name="Mori K."/>
        </authorList>
    </citation>
    <scope>NUCLEOTIDE SEQUENCE</scope>
    <source>
        <strain evidence="7">NBRC 110071</strain>
    </source>
</reference>
<dbReference type="PANTHER" id="PTHR43461:SF1">
    <property type="entry name" value="TRANSMEMBRANE PROTEIN 256"/>
    <property type="match status" value="1"/>
</dbReference>
<sequence>MIVFAALSGFLAVALGAFGAHALKQVLSPEMLTVYQTAVEYHLIHSVLLFVVSALMLTHGHLRWLKRSALALAIGILLFSGSLYLLTLSGIKTLGIVTPFGGVSLLLGWLMLAAAGREFSRIQPVEGSK</sequence>
<name>A0AA37S8X1_9GAMM</name>
<dbReference type="AlphaFoldDB" id="A0AA37S8X1"/>
<dbReference type="EMBL" id="BSNM01000006">
    <property type="protein sequence ID" value="GLQ30549.1"/>
    <property type="molecule type" value="Genomic_DNA"/>
</dbReference>
<evidence type="ECO:0000256" key="1">
    <source>
        <dbReference type="ARBA" id="ARBA00004141"/>
    </source>
</evidence>
<dbReference type="RefSeq" id="WP_284379600.1">
    <property type="nucleotide sequence ID" value="NZ_BSNM01000006.1"/>
</dbReference>
<dbReference type="InterPro" id="IPR006696">
    <property type="entry name" value="DUF423"/>
</dbReference>
<dbReference type="PANTHER" id="PTHR43461">
    <property type="entry name" value="TRANSMEMBRANE PROTEIN 256"/>
    <property type="match status" value="1"/>
</dbReference>
<dbReference type="Pfam" id="PF04241">
    <property type="entry name" value="DUF423"/>
    <property type="match status" value="1"/>
</dbReference>
<keyword evidence="5 6" id="KW-0472">Membrane</keyword>
<evidence type="ECO:0000256" key="3">
    <source>
        <dbReference type="ARBA" id="ARBA00022692"/>
    </source>
</evidence>
<evidence type="ECO:0000256" key="5">
    <source>
        <dbReference type="ARBA" id="ARBA00023136"/>
    </source>
</evidence>
<evidence type="ECO:0000256" key="4">
    <source>
        <dbReference type="ARBA" id="ARBA00022989"/>
    </source>
</evidence>
<dbReference type="GO" id="GO:0005886">
    <property type="term" value="C:plasma membrane"/>
    <property type="evidence" value="ECO:0007669"/>
    <property type="project" value="TreeGrafter"/>
</dbReference>
<organism evidence="7 8">
    <name type="scientific">Litoribrevibacter albus</name>
    <dbReference type="NCBI Taxonomy" id="1473156"/>
    <lineage>
        <taxon>Bacteria</taxon>
        <taxon>Pseudomonadati</taxon>
        <taxon>Pseudomonadota</taxon>
        <taxon>Gammaproteobacteria</taxon>
        <taxon>Oceanospirillales</taxon>
        <taxon>Oceanospirillaceae</taxon>
        <taxon>Litoribrevibacter</taxon>
    </lineage>
</organism>
<comment type="similarity">
    <text evidence="2">Belongs to the UPF0382 family.</text>
</comment>
<proteinExistence type="inferred from homology"/>
<keyword evidence="3 6" id="KW-0812">Transmembrane</keyword>
<reference evidence="7" key="1">
    <citation type="journal article" date="2014" name="Int. J. Syst. Evol. Microbiol.">
        <title>Complete genome sequence of Corynebacterium casei LMG S-19264T (=DSM 44701T), isolated from a smear-ripened cheese.</title>
        <authorList>
            <consortium name="US DOE Joint Genome Institute (JGI-PGF)"/>
            <person name="Walter F."/>
            <person name="Albersmeier A."/>
            <person name="Kalinowski J."/>
            <person name="Ruckert C."/>
        </authorList>
    </citation>
    <scope>NUCLEOTIDE SEQUENCE</scope>
    <source>
        <strain evidence="7">NBRC 110071</strain>
    </source>
</reference>
<evidence type="ECO:0000256" key="2">
    <source>
        <dbReference type="ARBA" id="ARBA00009694"/>
    </source>
</evidence>
<comment type="caution">
    <text evidence="7">The sequence shown here is derived from an EMBL/GenBank/DDBJ whole genome shotgun (WGS) entry which is preliminary data.</text>
</comment>
<accession>A0AA37S8X1</accession>
<comment type="subcellular location">
    <subcellularLocation>
        <location evidence="1">Membrane</location>
        <topology evidence="1">Multi-pass membrane protein</topology>
    </subcellularLocation>
</comment>